<protein>
    <submittedName>
        <fullName evidence="10">Secreted protein</fullName>
    </submittedName>
</protein>
<dbReference type="Pfam" id="PF13176">
    <property type="entry name" value="TPR_7"/>
    <property type="match status" value="1"/>
</dbReference>
<dbReference type="InterPro" id="IPR011990">
    <property type="entry name" value="TPR-like_helical_dom_sf"/>
</dbReference>
<dbReference type="GO" id="GO:0046872">
    <property type="term" value="F:metal ion binding"/>
    <property type="evidence" value="ECO:0007669"/>
    <property type="project" value="UniProtKB-KW"/>
</dbReference>
<dbReference type="Pfam" id="PF13424">
    <property type="entry name" value="TPR_12"/>
    <property type="match status" value="1"/>
</dbReference>
<organism evidence="10">
    <name type="scientific">Thraustotheca clavata</name>
    <dbReference type="NCBI Taxonomy" id="74557"/>
    <lineage>
        <taxon>Eukaryota</taxon>
        <taxon>Sar</taxon>
        <taxon>Stramenopiles</taxon>
        <taxon>Oomycota</taxon>
        <taxon>Saprolegniomycetes</taxon>
        <taxon>Saprolegniales</taxon>
        <taxon>Achlyaceae</taxon>
        <taxon>Thraustotheca</taxon>
    </lineage>
</organism>
<keyword evidence="7" id="KW-0325">Glycoprotein</keyword>
<keyword evidence="3" id="KW-0479">Metal-binding</keyword>
<dbReference type="GO" id="GO:0004519">
    <property type="term" value="F:endonuclease activity"/>
    <property type="evidence" value="ECO:0007669"/>
    <property type="project" value="UniProtKB-KW"/>
</dbReference>
<keyword evidence="5" id="KW-0378">Hydrolase</keyword>
<evidence type="ECO:0000313" key="12">
    <source>
        <dbReference type="Proteomes" id="UP000243217"/>
    </source>
</evidence>
<dbReference type="InterPro" id="IPR019734">
    <property type="entry name" value="TPR_rpt"/>
</dbReference>
<evidence type="ECO:0000256" key="5">
    <source>
        <dbReference type="ARBA" id="ARBA00022801"/>
    </source>
</evidence>
<evidence type="ECO:0000256" key="9">
    <source>
        <dbReference type="SAM" id="SignalP"/>
    </source>
</evidence>
<dbReference type="InterPro" id="IPR008947">
    <property type="entry name" value="PLipase_C/P1_nuclease_dom_sf"/>
</dbReference>
<proteinExistence type="inferred from homology"/>
<keyword evidence="12" id="KW-1185">Reference proteome</keyword>
<dbReference type="STRING" id="74557.A0A0A7CLG2"/>
<dbReference type="OrthoDB" id="286233at2759"/>
<dbReference type="EMBL" id="KM038131">
    <property type="protein sequence ID" value="AIG55592.1"/>
    <property type="molecule type" value="Genomic_DNA"/>
</dbReference>
<dbReference type="GO" id="GO:0006308">
    <property type="term" value="P:DNA catabolic process"/>
    <property type="evidence" value="ECO:0007669"/>
    <property type="project" value="InterPro"/>
</dbReference>
<gene>
    <name evidence="11" type="ORF">THRCLA_06335</name>
</gene>
<dbReference type="Pfam" id="PF02265">
    <property type="entry name" value="S1-P1_nuclease"/>
    <property type="match status" value="1"/>
</dbReference>
<dbReference type="Gene3D" id="1.25.40.10">
    <property type="entry name" value="Tetratricopeptide repeat domain"/>
    <property type="match status" value="1"/>
</dbReference>
<name>A0A0A7CLG2_9STRA</name>
<reference evidence="10 12" key="1">
    <citation type="journal article" date="2014" name="Genome Biol. Evol.">
        <title>The secreted proteins of Achlya hypogyna and Thraustotheca clavata identify the ancestral oomycete secretome and reveal gene acquisitions by horizontal gene transfer.</title>
        <authorList>
            <person name="Misner I."/>
            <person name="Blouin N."/>
            <person name="Leonard G."/>
            <person name="Richards T.A."/>
            <person name="Lane C.E."/>
        </authorList>
    </citation>
    <scope>NUCLEOTIDE SEQUENCE</scope>
    <source>
        <strain evidence="10 12">ATCC 34112</strain>
    </source>
</reference>
<sequence>MKTSLTALVVFATASTTQGWWDTGHMTTAEIASQLMKPDDVKTINTILSRWDGQFPNTGEITTAAIWPDLIKCSSKSAICPSPAVPSLAMGDNWHFVNLPLYTNGSDWHGLTSKDGAKLIQASFGGFGLNTLNNALSTVQKSGSNWSVNYLVRYLLHVFGDMHQPLHAVTGISSDFPNGDLGGNSYALRQPCVATNLHAYWDGVGNLYPGNWSPTMSGNDPARVELTKNATALIQKFQGQADPLNFQQYSSLSWKDFVSAMSKVGYLSLVLESYDLARNVVYKDIDLTVDGSKKIACPSSDYQKKVLDTVQLRFYLGGSRLAVILTQVAAQLRQSTLVTNVHTMMIRGGKPLVPPIAIEPPAQVEEGSQLAEATPQIDLPQRMDAPIMMNTPERVPSMTRDARVRQLIFSARAIGQRKYKEIHTYDVPPNKVDLDHPLETAHEAKLLKDYTMLAASSKRAGKSEAEATAYFAMGIIFDNLDEFERAIEVYKKALVLLKDSEKVAFRGLVHSCIGVDYQLLSSGNVAYSGRFVAASSTELEHALTYHKNHLDLNTDDAGTFVAHTNIGLTLGSLARFTEAAKHHQEALRLAIRLNSAYGQSIAVGNLGLLASRQGDLATARACMDQHLQLIQTVQDRSAEVNAWMQLGFLSMREQEYEKASRYFEQAYELAKELNEIGVMKQASCYLGIARGCQRLPALFSCVNPKK</sequence>
<dbReference type="Pfam" id="PF13374">
    <property type="entry name" value="TPR_10"/>
    <property type="match status" value="1"/>
</dbReference>
<evidence type="ECO:0000313" key="10">
    <source>
        <dbReference type="EMBL" id="AIG55592.1"/>
    </source>
</evidence>
<dbReference type="Proteomes" id="UP000243217">
    <property type="component" value="Unassembled WGS sequence"/>
</dbReference>
<keyword evidence="6" id="KW-1015">Disulfide bond</keyword>
<evidence type="ECO:0000256" key="2">
    <source>
        <dbReference type="ARBA" id="ARBA00022722"/>
    </source>
</evidence>
<evidence type="ECO:0000256" key="1">
    <source>
        <dbReference type="ARBA" id="ARBA00009547"/>
    </source>
</evidence>
<evidence type="ECO:0000256" key="4">
    <source>
        <dbReference type="ARBA" id="ARBA00022759"/>
    </source>
</evidence>
<accession>A0A0A7CLG2</accession>
<dbReference type="Gene3D" id="1.10.575.10">
    <property type="entry name" value="P1 Nuclease"/>
    <property type="match status" value="1"/>
</dbReference>
<dbReference type="PANTHER" id="PTHR33146">
    <property type="entry name" value="ENDONUCLEASE 4"/>
    <property type="match status" value="1"/>
</dbReference>
<feature type="signal peptide" evidence="9">
    <location>
        <begin position="1"/>
        <end position="19"/>
    </location>
</feature>
<dbReference type="SMART" id="SM00028">
    <property type="entry name" value="TPR"/>
    <property type="match status" value="4"/>
</dbReference>
<keyword evidence="4" id="KW-0255">Endonuclease</keyword>
<dbReference type="PANTHER" id="PTHR33146:SF10">
    <property type="entry name" value="STRAND-SPECIFIC NUCLEASE, PUTATIVE-RELATED"/>
    <property type="match status" value="1"/>
</dbReference>
<comment type="similarity">
    <text evidence="1">Belongs to the nuclease type I family.</text>
</comment>
<keyword evidence="9" id="KW-0732">Signal</keyword>
<evidence type="ECO:0000256" key="6">
    <source>
        <dbReference type="ARBA" id="ARBA00023157"/>
    </source>
</evidence>
<dbReference type="GO" id="GO:0003676">
    <property type="term" value="F:nucleic acid binding"/>
    <property type="evidence" value="ECO:0007669"/>
    <property type="project" value="InterPro"/>
</dbReference>
<dbReference type="PROSITE" id="PS50293">
    <property type="entry name" value="TPR_REGION"/>
    <property type="match status" value="1"/>
</dbReference>
<evidence type="ECO:0000256" key="8">
    <source>
        <dbReference type="PROSITE-ProRule" id="PRU00339"/>
    </source>
</evidence>
<dbReference type="SUPFAM" id="SSF48537">
    <property type="entry name" value="Phospholipase C/P1 nuclease"/>
    <property type="match status" value="1"/>
</dbReference>
<dbReference type="InterPro" id="IPR003154">
    <property type="entry name" value="S1/P1nuclease"/>
</dbReference>
<keyword evidence="2" id="KW-0540">Nuclease</keyword>
<dbReference type="CDD" id="cd11010">
    <property type="entry name" value="S1-P1_nuclease"/>
    <property type="match status" value="1"/>
</dbReference>
<feature type="repeat" description="TPR" evidence="8">
    <location>
        <begin position="640"/>
        <end position="673"/>
    </location>
</feature>
<dbReference type="PROSITE" id="PS50005">
    <property type="entry name" value="TPR"/>
    <property type="match status" value="2"/>
</dbReference>
<keyword evidence="8" id="KW-0802">TPR repeat</keyword>
<evidence type="ECO:0000313" key="11">
    <source>
        <dbReference type="EMBL" id="OQR99921.1"/>
    </source>
</evidence>
<evidence type="ECO:0000256" key="3">
    <source>
        <dbReference type="ARBA" id="ARBA00022723"/>
    </source>
</evidence>
<evidence type="ECO:0000256" key="7">
    <source>
        <dbReference type="ARBA" id="ARBA00023180"/>
    </source>
</evidence>
<dbReference type="EMBL" id="JNBS01001775">
    <property type="protein sequence ID" value="OQR99921.1"/>
    <property type="molecule type" value="Genomic_DNA"/>
</dbReference>
<dbReference type="SUPFAM" id="SSF48452">
    <property type="entry name" value="TPR-like"/>
    <property type="match status" value="1"/>
</dbReference>
<dbReference type="GO" id="GO:0016788">
    <property type="term" value="F:hydrolase activity, acting on ester bonds"/>
    <property type="evidence" value="ECO:0007669"/>
    <property type="project" value="InterPro"/>
</dbReference>
<feature type="chain" id="PRO_5002036890" evidence="9">
    <location>
        <begin position="20"/>
        <end position="706"/>
    </location>
</feature>
<feature type="repeat" description="TPR" evidence="8">
    <location>
        <begin position="467"/>
        <end position="500"/>
    </location>
</feature>
<dbReference type="AlphaFoldDB" id="A0A0A7CLG2"/>